<evidence type="ECO:0000313" key="3">
    <source>
        <dbReference type="Proteomes" id="UP001369815"/>
    </source>
</evidence>
<accession>A0AAX6MUS4</accession>
<comment type="caution">
    <text evidence="2">The sequence shown here is derived from an EMBL/GenBank/DDBJ whole genome shotgun (WGS) entry which is preliminary data.</text>
</comment>
<protein>
    <submittedName>
        <fullName evidence="2">Uncharacterized protein</fullName>
    </submittedName>
</protein>
<feature type="compositionally biased region" description="Basic and acidic residues" evidence="1">
    <location>
        <begin position="62"/>
        <end position="81"/>
    </location>
</feature>
<organism evidence="2 3">
    <name type="scientific">Daldinia eschscholtzii</name>
    <dbReference type="NCBI Taxonomy" id="292717"/>
    <lineage>
        <taxon>Eukaryota</taxon>
        <taxon>Fungi</taxon>
        <taxon>Dikarya</taxon>
        <taxon>Ascomycota</taxon>
        <taxon>Pezizomycotina</taxon>
        <taxon>Sordariomycetes</taxon>
        <taxon>Xylariomycetidae</taxon>
        <taxon>Xylariales</taxon>
        <taxon>Hypoxylaceae</taxon>
        <taxon>Daldinia</taxon>
    </lineage>
</organism>
<proteinExistence type="predicted"/>
<feature type="region of interest" description="Disordered" evidence="1">
    <location>
        <begin position="62"/>
        <end position="105"/>
    </location>
</feature>
<gene>
    <name evidence="2" type="ORF">Daesc_003579</name>
</gene>
<dbReference type="Proteomes" id="UP001369815">
    <property type="component" value="Unassembled WGS sequence"/>
</dbReference>
<reference evidence="2 3" key="1">
    <citation type="journal article" date="2024" name="Front Chem Biol">
        <title>Unveiling the potential of Daldinia eschscholtzii MFLUCC 19-0629 through bioactivity and bioinformatics studies for enhanced sustainable agriculture production.</title>
        <authorList>
            <person name="Brooks S."/>
            <person name="Weaver J.A."/>
            <person name="Klomchit A."/>
            <person name="Alharthi S.A."/>
            <person name="Onlamun T."/>
            <person name="Nurani R."/>
            <person name="Vong T.K."/>
            <person name="Alberti F."/>
            <person name="Greco C."/>
        </authorList>
    </citation>
    <scope>NUCLEOTIDE SEQUENCE [LARGE SCALE GENOMIC DNA]</scope>
    <source>
        <strain evidence="2">MFLUCC 19-0629</strain>
    </source>
</reference>
<evidence type="ECO:0000313" key="2">
    <source>
        <dbReference type="EMBL" id="KAK6955932.1"/>
    </source>
</evidence>
<keyword evidence="3" id="KW-1185">Reference proteome</keyword>
<dbReference type="EMBL" id="JBANMG010000003">
    <property type="protein sequence ID" value="KAK6955932.1"/>
    <property type="molecule type" value="Genomic_DNA"/>
</dbReference>
<dbReference type="AlphaFoldDB" id="A0AAX6MUS4"/>
<name>A0AAX6MUS4_9PEZI</name>
<evidence type="ECO:0000256" key="1">
    <source>
        <dbReference type="SAM" id="MobiDB-lite"/>
    </source>
</evidence>
<sequence length="115" mass="13055">MWERTEPGRANLMVMKEKNQFQDVARNTPLTVDGTKLLAAGTYMANNEGDFWRFKLMTLKDSAGRRGKDEDRNNVDEEMQTRKLAKPSSRSVSRGAMVPETPTRGVKYREIISGS</sequence>